<name>H9KV60_HUMAN</name>
<reference evidence="1 2" key="3">
    <citation type="journal article" date="2005" name="Nature">
        <title>The DNA sequence of the human X chromosome.</title>
        <authorList>
            <person name="Ross M.T."/>
            <person name="Grafham D.V."/>
            <person name="Coffey A.J."/>
            <person name="Scherer S."/>
            <person name="McLay K."/>
            <person name="Muzny D."/>
            <person name="Platzer M."/>
            <person name="Howell G.R."/>
            <person name="Burrows C."/>
            <person name="Bird C.P."/>
            <person name="Frankish A."/>
            <person name="Lovell F.L."/>
            <person name="Howe K.L."/>
            <person name="Ashurst J.L."/>
            <person name="Fulton R.S."/>
            <person name="Sudbrak R."/>
            <person name="Wen G."/>
            <person name="Jones M.C."/>
            <person name="Hurles M.E."/>
            <person name="Andrews T.D."/>
            <person name="Scott C.E."/>
            <person name="Searle S."/>
            <person name="Ramser J."/>
            <person name="Whittaker A."/>
            <person name="Deadman R."/>
            <person name="Carter N.P."/>
            <person name="Hunt S.E."/>
            <person name="Chen R."/>
            <person name="Cree A."/>
            <person name="Gunaratne P."/>
            <person name="Havlak P."/>
            <person name="Hodgson A."/>
            <person name="Metzker M.L."/>
            <person name="Richards S."/>
            <person name="Scott G."/>
            <person name="Steffen D."/>
            <person name="Sodergren E."/>
            <person name="Wheeler D.A."/>
            <person name="Worley K.C."/>
            <person name="Ainscough R."/>
            <person name="Ambrose K.D."/>
            <person name="Ansari-Lari M.A."/>
            <person name="Aradhya S."/>
            <person name="Ashwell R.I."/>
            <person name="Babbage A.K."/>
            <person name="Bagguley C.L."/>
            <person name="Ballabio A."/>
            <person name="Banerjee R."/>
            <person name="Barker G.E."/>
            <person name="Barlow K.F."/>
            <person name="Barrett I.P."/>
            <person name="Bates K.N."/>
            <person name="Beare D.M."/>
            <person name="Beasley H."/>
            <person name="Beasley O."/>
            <person name="Beck A."/>
            <person name="Bethel G."/>
            <person name="Blechschmidt K."/>
            <person name="Brady N."/>
            <person name="Bray-Allen S."/>
            <person name="Bridgeman A.M."/>
            <person name="Brown A.J."/>
            <person name="Brown M.J."/>
            <person name="Bonnin D."/>
            <person name="Bruford E.A."/>
            <person name="Buhay C."/>
            <person name="Burch P."/>
            <person name="Burford D."/>
            <person name="Burgess J."/>
            <person name="Burrill W."/>
            <person name="Burton J."/>
            <person name="Bye J.M."/>
            <person name="Carder C."/>
            <person name="Carrel L."/>
            <person name="Chako J."/>
            <person name="Chapman J.C."/>
            <person name="Chavez D."/>
            <person name="Chen E."/>
            <person name="Chen G."/>
            <person name="Chen Y."/>
            <person name="Chen Z."/>
            <person name="Chinault C."/>
            <person name="Ciccodicola A."/>
            <person name="Clark S.Y."/>
            <person name="Clarke G."/>
            <person name="Clee C.M."/>
            <person name="Clegg S."/>
            <person name="Clerc-Blankenburg K."/>
            <person name="Clifford K."/>
            <person name="Cobley V."/>
            <person name="Cole C.G."/>
            <person name="Conquer J.S."/>
            <person name="Corby N."/>
            <person name="Connor R.E."/>
            <person name="David R."/>
            <person name="Davies J."/>
            <person name="Davis C."/>
            <person name="Davis J."/>
            <person name="Delgado O."/>
            <person name="Deshazo D."/>
            <person name="Dhami P."/>
            <person name="Ding Y."/>
            <person name="Dinh H."/>
            <person name="Dodsworth S."/>
            <person name="Draper H."/>
            <person name="Dugan-Rocha S."/>
            <person name="Dunham A."/>
            <person name="Dunn M."/>
            <person name="Durbin K.J."/>
            <person name="Dutta I."/>
            <person name="Eades T."/>
            <person name="Ellwood M."/>
            <person name="Emery-Cohen A."/>
            <person name="Errington H."/>
            <person name="Evans K.L."/>
            <person name="Faulkner L."/>
            <person name="Francis F."/>
            <person name="Frankland J."/>
            <person name="Fraser A.E."/>
            <person name="Galgoczy P."/>
            <person name="Gilbert J."/>
            <person name="Gill R."/>
            <person name="Glockner G."/>
            <person name="Gregory S.G."/>
            <person name="Gribble S."/>
            <person name="Griffiths C."/>
            <person name="Grocock R."/>
            <person name="Gu Y."/>
            <person name="Gwilliam R."/>
            <person name="Hamilton C."/>
            <person name="Hart E.A."/>
            <person name="Hawes A."/>
            <person name="Heath P.D."/>
            <person name="Heitmann K."/>
            <person name="Hennig S."/>
            <person name="Hernandez J."/>
            <person name="Hinzmann B."/>
            <person name="Ho S."/>
            <person name="Hoffs M."/>
            <person name="Howden P.J."/>
            <person name="Huckle E.J."/>
            <person name="Hume J."/>
            <person name="Hunt P.J."/>
            <person name="Hunt A.R."/>
            <person name="Isherwood J."/>
            <person name="Jacob L."/>
            <person name="Johnson D."/>
            <person name="Jones S."/>
            <person name="de Jong P.J."/>
            <person name="Joseph S.S."/>
            <person name="Keenan S."/>
            <person name="Kelly S."/>
            <person name="Kershaw J.K."/>
            <person name="Khan Z."/>
            <person name="Kioschis P."/>
            <person name="Klages S."/>
            <person name="Knights A.J."/>
            <person name="Kosiura A."/>
            <person name="Kovar-Smith C."/>
            <person name="Laird G.K."/>
            <person name="Langford C."/>
            <person name="Lawlor S."/>
            <person name="Leversha M."/>
            <person name="Lewis L."/>
            <person name="Liu W."/>
            <person name="Lloyd C."/>
            <person name="Lloyd D.M."/>
            <person name="Loulseged H."/>
            <person name="Loveland J.E."/>
            <person name="Lovell J.D."/>
            <person name="Lozado R."/>
            <person name="Lu J."/>
            <person name="Lyne R."/>
            <person name="Ma J."/>
            <person name="Maheshwari M."/>
            <person name="Matthews L.H."/>
            <person name="McDowall J."/>
            <person name="McLaren S."/>
            <person name="McMurray A."/>
            <person name="Meidl P."/>
            <person name="Meitinger T."/>
            <person name="Milne S."/>
            <person name="Miner G."/>
            <person name="Mistry S.L."/>
            <person name="Morgan M."/>
            <person name="Morris S."/>
            <person name="Muller I."/>
            <person name="Mullikin J.C."/>
            <person name="Nguyen N."/>
            <person name="Nordsiek G."/>
            <person name="Nyakatura G."/>
            <person name="O'Dell C.N."/>
            <person name="Okwuonu G."/>
            <person name="Palmer S."/>
            <person name="Pandian R."/>
            <person name="Parker D."/>
            <person name="Parrish J."/>
            <person name="Pasternak S."/>
            <person name="Patel D."/>
            <person name="Pearce A.V."/>
            <person name="Pearson D.M."/>
            <person name="Pelan S.E."/>
            <person name="Perez L."/>
            <person name="Porter K.M."/>
            <person name="Ramsey Y."/>
            <person name="Reichwald K."/>
            <person name="Rhodes S."/>
            <person name="Ridler K.A."/>
            <person name="Schlessinger D."/>
            <person name="Schueler M.G."/>
            <person name="Sehra H.K."/>
            <person name="Shaw-Smith C."/>
            <person name="Shen H."/>
            <person name="Sheridan E.M."/>
            <person name="Shownkeen R."/>
            <person name="Skuce C.D."/>
            <person name="Smith M.L."/>
            <person name="Sotheran E.C."/>
            <person name="Steingruber H.E."/>
            <person name="Steward C.A."/>
            <person name="Storey R."/>
            <person name="Swann R.M."/>
            <person name="Swarbreck D."/>
            <person name="Tabor P.E."/>
            <person name="Taudien S."/>
            <person name="Taylor T."/>
            <person name="Teague B."/>
            <person name="Thomas K."/>
            <person name="Thorpe A."/>
            <person name="Timms K."/>
            <person name="Tracey A."/>
            <person name="Trevanion S."/>
            <person name="Tromans A.C."/>
            <person name="d'Urso M."/>
            <person name="Verduzco D."/>
            <person name="Villasana D."/>
            <person name="Waldron L."/>
            <person name="Wall M."/>
            <person name="Wang Q."/>
            <person name="Warren J."/>
            <person name="Warry G.L."/>
            <person name="Wei X."/>
            <person name="West A."/>
            <person name="Whitehead S.L."/>
            <person name="Whiteley M.N."/>
            <person name="Wilkinson J.E."/>
            <person name="Willey D.L."/>
            <person name="Williams G."/>
            <person name="Williams L."/>
            <person name="Williamson A."/>
            <person name="Williamson H."/>
            <person name="Wilming L."/>
            <person name="Woodmansey R.L."/>
            <person name="Wray P.W."/>
            <person name="Yen J."/>
            <person name="Zhang J."/>
            <person name="Zhou J."/>
            <person name="Zoghbi H."/>
            <person name="Zorilla S."/>
            <person name="Buck D."/>
            <person name="Reinhardt R."/>
            <person name="Poustka A."/>
            <person name="Rosenthal A."/>
            <person name="Lehrach H."/>
            <person name="Meindl A."/>
            <person name="Minx P.J."/>
            <person name="Hillier L.W."/>
            <person name="Willard H.F."/>
            <person name="Wilson R.K."/>
            <person name="Waterston R.H."/>
            <person name="Rice C.M."/>
            <person name="Vaudin M."/>
            <person name="Coulson A."/>
            <person name="Nelson D.L."/>
            <person name="Weinstock G."/>
            <person name="Sulston J.E."/>
            <person name="Durbin R."/>
            <person name="Hubbard T."/>
            <person name="Gibbs R.A."/>
            <person name="Beck S."/>
            <person name="Rogers J."/>
            <person name="Bentley D.R."/>
        </authorList>
    </citation>
    <scope>NUCLEOTIDE SEQUENCE [LARGE SCALE GENOMIC DNA]</scope>
</reference>
<dbReference type="Bgee" id="ENSG00000198930">
    <property type="expression patterns" value="Expressed in male germ line stem cell (sensu Vertebrata) in testis and 51 other cell types or tissues"/>
</dbReference>
<dbReference type="Proteomes" id="UP000005640">
    <property type="component" value="Chromosome X"/>
</dbReference>
<dbReference type="HGNC" id="HGNC:24294">
    <property type="gene designation" value="CSAG1"/>
</dbReference>
<dbReference type="Ensembl" id="ENST00000361211.9">
    <property type="protein sequence ID" value="ENSP00000354898.5"/>
    <property type="gene ID" value="ENSG00000198930.13"/>
</dbReference>
<dbReference type="EMBL" id="AC244102">
    <property type="status" value="NOT_ANNOTATED_CDS"/>
    <property type="molecule type" value="Genomic_DNA"/>
</dbReference>
<sequence length="27" mass="2589">MSATTVSSLLACLHCPGGSSGRPGGLE</sequence>
<dbReference type="AlphaFoldDB" id="H9KV60"/>
<keyword evidence="2" id="KW-1185">Reference proteome</keyword>
<dbReference type="Ensembl" id="ENST00000709989.1">
    <property type="protein sequence ID" value="ENSP00000517973.1"/>
    <property type="gene ID" value="ENSG00000292188.1"/>
</dbReference>
<dbReference type="ExpressionAtlas" id="H9KV60">
    <property type="expression patterns" value="baseline and differential"/>
</dbReference>
<proteinExistence type="predicted"/>
<dbReference type="VEuPathDB" id="HostDB:ENSG00000198930"/>
<protein>
    <submittedName>
        <fullName evidence="1">Chondrosarcoma associated gene 1</fullName>
    </submittedName>
</protein>
<gene>
    <name evidence="1" type="primary">CSAG1</name>
</gene>
<dbReference type="OpenTargets" id="ENSG00000198930"/>
<reference evidence="1" key="4">
    <citation type="submission" date="2025-05" db="UniProtKB">
        <authorList>
            <consortium name="Ensembl"/>
        </authorList>
    </citation>
    <scope>IDENTIFICATION</scope>
</reference>
<dbReference type="UCSC" id="uc065bsa.1">
    <property type="organism name" value="human"/>
</dbReference>
<evidence type="ECO:0000313" key="1">
    <source>
        <dbReference type="Ensembl" id="ENSP00000354898.5"/>
    </source>
</evidence>
<dbReference type="GeneTree" id="ENSGT00390000012766"/>
<evidence type="ECO:0000313" key="2">
    <source>
        <dbReference type="Proteomes" id="UP000005640"/>
    </source>
</evidence>
<reference evidence="1" key="1">
    <citation type="journal article" date="2001" name="Nature">
        <title>Initial sequencing and analysis of the human genome.</title>
        <authorList>
            <consortium name="International Human Genome Sequencing Consortium"/>
            <person name="Lander E.S."/>
            <person name="Linton L.M."/>
            <person name="Birren B."/>
            <person name="Nusbaum C."/>
            <person name="Zody M.C."/>
            <person name="Baldwin J."/>
            <person name="Devon K."/>
            <person name="Dewar K."/>
            <person name="Doyle M."/>
            <person name="FitzHugh W."/>
            <person name="Funke R."/>
            <person name="Gage D."/>
            <person name="Harris K."/>
            <person name="Heaford A."/>
            <person name="Howland J."/>
            <person name="Kann L."/>
            <person name="Lehoczky J."/>
            <person name="LeVine R."/>
            <person name="McEwan P."/>
            <person name="McKernan K."/>
            <person name="Meldrim J."/>
            <person name="Mesirov J.P."/>
            <person name="Miranda C."/>
            <person name="Morris W."/>
            <person name="Naylor J."/>
            <person name="Raymond C."/>
            <person name="Rosetti M."/>
            <person name="Santos R."/>
            <person name="Sheridan A."/>
            <person name="Sougnez C."/>
            <person name="Stange-Thomann N."/>
            <person name="Stojanovic N."/>
            <person name="Subramanian A."/>
            <person name="Wyman D."/>
            <person name="Rogers J."/>
            <person name="Sulston J."/>
            <person name="Ainscough R."/>
            <person name="Beck S."/>
            <person name="Bentley D."/>
            <person name="Burton J."/>
            <person name="Clee C."/>
            <person name="Carter N."/>
            <person name="Coulson A."/>
            <person name="Deadman R."/>
            <person name="Deloukas P."/>
            <person name="Dunham A."/>
            <person name="Dunham I."/>
            <person name="Durbin R."/>
            <person name="French L."/>
            <person name="Grafham D."/>
            <person name="Gregory S."/>
            <person name="Hubbard T."/>
            <person name="Humphray S."/>
            <person name="Hunt A."/>
            <person name="Jones M."/>
            <person name="Lloyd C."/>
            <person name="McMurray A."/>
            <person name="Matthews L."/>
            <person name="Mercer S."/>
            <person name="Milne S."/>
            <person name="Mullikin J.C."/>
            <person name="Mungall A."/>
            <person name="Plumb R."/>
            <person name="Ross M."/>
            <person name="Shownkeen R."/>
            <person name="Sims S."/>
            <person name="Waterston R.H."/>
            <person name="Wilson R.K."/>
            <person name="Hillier L.W."/>
            <person name="McPherson J.D."/>
            <person name="Marra M.A."/>
            <person name="Mardis E.R."/>
            <person name="Fulton L.A."/>
            <person name="Chinwalla A.T."/>
            <person name="Pepin K.H."/>
            <person name="Gish W.R."/>
            <person name="Chissoe S.L."/>
            <person name="Wendl M.C."/>
            <person name="Delehaunty K.D."/>
            <person name="Miner T.L."/>
            <person name="Delehaunty A."/>
            <person name="Kramer J.B."/>
            <person name="Cook L.L."/>
            <person name="Fulton R.S."/>
            <person name="Johnson D.L."/>
            <person name="Minx P.J."/>
            <person name="Clifton S.W."/>
            <person name="Hawkins T."/>
            <person name="Branscomb E."/>
            <person name="Predki P."/>
            <person name="Richardson P."/>
            <person name="Wenning S."/>
            <person name="Slezak T."/>
            <person name="Doggett N."/>
            <person name="Cheng J.F."/>
            <person name="Olsen A."/>
            <person name="Lucas S."/>
            <person name="Elkin C."/>
            <person name="Uberbacher E."/>
            <person name="Frazier M."/>
            <person name="Gibbs R.A."/>
            <person name="Muzny D.M."/>
            <person name="Scherer S.E."/>
            <person name="Bouck J.B."/>
            <person name="Sodergren E.J."/>
            <person name="Worley K.C."/>
            <person name="Rives C.M."/>
            <person name="Gorrell J.H."/>
            <person name="Metzker M.L."/>
            <person name="Naylor S.L."/>
            <person name="Kucherlapati R.S."/>
            <person name="Nelson D.L."/>
            <person name="Weinstock G.M."/>
            <person name="Sakaki Y."/>
            <person name="Fujiyama A."/>
            <person name="Hattori M."/>
            <person name="Yada T."/>
            <person name="Toyoda A."/>
            <person name="Itoh T."/>
            <person name="Kawagoe C."/>
            <person name="Watanabe H."/>
            <person name="Totoki Y."/>
            <person name="Taylor T."/>
            <person name="Weissenbach J."/>
            <person name="Heilig R."/>
            <person name="Saurin W."/>
            <person name="Artiguenave F."/>
            <person name="Brottier P."/>
            <person name="Bruls T."/>
            <person name="Pelletier E."/>
            <person name="Robert C."/>
            <person name="Wincker P."/>
            <person name="Smith D.R."/>
            <person name="Doucette-Stamm L."/>
            <person name="Rubenfield M."/>
            <person name="Weinstock K."/>
            <person name="Lee H.M."/>
            <person name="Dubois J."/>
            <person name="Rosenthal A."/>
            <person name="Platzer M."/>
            <person name="Nyakatura G."/>
            <person name="Taudien S."/>
            <person name="Rump A."/>
            <person name="Yang H."/>
            <person name="Yu J."/>
            <person name="Wang J."/>
            <person name="Huang G."/>
            <person name="Gu J."/>
            <person name="Hood L."/>
            <person name="Rowen L."/>
            <person name="Madan A."/>
            <person name="Qin S."/>
            <person name="Davis R.W."/>
            <person name="Federspiel N.A."/>
            <person name="Abola A.P."/>
            <person name="Proctor M.J."/>
            <person name="Myers R.M."/>
            <person name="Schmutz J."/>
            <person name="Dickson M."/>
            <person name="Grimwood J."/>
            <person name="Cox D.R."/>
            <person name="Olson M.V."/>
            <person name="Kaul R."/>
            <person name="Raymond C."/>
            <person name="Shimizu N."/>
            <person name="Kawasaki K."/>
            <person name="Minoshima S."/>
            <person name="Evans G.A."/>
            <person name="Athanasiou M."/>
            <person name="Schultz R."/>
            <person name="Roe B.A."/>
            <person name="Chen F."/>
            <person name="Pan H."/>
            <person name="Ramser J."/>
            <person name="Lehrach H."/>
            <person name="Reinhardt R."/>
            <person name="McCombie W.R."/>
            <person name="de la Bastide M."/>
            <person name="Dedhia N."/>
            <person name="Blocker H."/>
            <person name="Hornischer K."/>
            <person name="Nordsiek G."/>
            <person name="Agarwala R."/>
            <person name="Aravind L."/>
            <person name="Bailey J.A."/>
            <person name="Bateman A."/>
            <person name="Batzoglou S."/>
            <person name="Birney E."/>
            <person name="Bork P."/>
            <person name="Brown D.G."/>
            <person name="Burge C.B."/>
            <person name="Cerutti L."/>
            <person name="Chen H.C."/>
            <person name="Church D."/>
            <person name="Clamp M."/>
            <person name="Copley R.R."/>
            <person name="Doerks T."/>
            <person name="Eddy S.R."/>
            <person name="Eichler E.E."/>
            <person name="Furey T.S."/>
            <person name="Galagan J."/>
            <person name="Gilbert J.G."/>
            <person name="Harmon C."/>
            <person name="Hayashizaki Y."/>
            <person name="Haussler D."/>
            <person name="Hermjakob H."/>
            <person name="Hokamp K."/>
            <person name="Jang W."/>
            <person name="Johnson L.S."/>
            <person name="Jones T.A."/>
            <person name="Kasif S."/>
            <person name="Kaspryzk A."/>
            <person name="Kennedy S."/>
            <person name="Kent W.J."/>
            <person name="Kitts P."/>
            <person name="Koonin E.V."/>
            <person name="Korf I."/>
            <person name="Kulp D."/>
            <person name="Lancet D."/>
            <person name="Lowe T.M."/>
            <person name="McLysaght A."/>
            <person name="Mikkelsen T."/>
            <person name="Moran J.V."/>
            <person name="Mulder N."/>
            <person name="Pollara V.J."/>
            <person name="Ponting C.P."/>
            <person name="Schuler G."/>
            <person name="Schultz J."/>
            <person name="Slater G."/>
            <person name="Smit A.F."/>
            <person name="Stupka E."/>
            <person name="Szustakowski J."/>
            <person name="Thierry-Mieg D."/>
            <person name="Thierry-Mieg J."/>
            <person name="Wagner L."/>
            <person name="Wallis J."/>
            <person name="Wheeler R."/>
            <person name="Williams A."/>
            <person name="Wolf Y.I."/>
            <person name="Wolfe K.H."/>
            <person name="Yang S.P."/>
            <person name="Yeh R.F."/>
            <person name="Collins F."/>
            <person name="Guyer M.S."/>
            <person name="Peterson J."/>
            <person name="Felsenfeld A."/>
            <person name="Wetterstrand K.A."/>
            <person name="Patrinos A."/>
            <person name="Morgan M.J."/>
            <person name="de Jong P."/>
            <person name="Catanese J.J."/>
            <person name="Osoegawa K."/>
            <person name="Shizuya H."/>
            <person name="Choi S."/>
            <person name="Chen Y.J."/>
        </authorList>
    </citation>
    <scope>NUCLEOTIDE SEQUENCE [LARGE SCALE GENOMIC DNA]</scope>
</reference>
<organism evidence="1 2">
    <name type="scientific">Homo sapiens</name>
    <name type="common">Human</name>
    <dbReference type="NCBI Taxonomy" id="9606"/>
    <lineage>
        <taxon>Eukaryota</taxon>
        <taxon>Metazoa</taxon>
        <taxon>Chordata</taxon>
        <taxon>Craniata</taxon>
        <taxon>Vertebrata</taxon>
        <taxon>Euteleostomi</taxon>
        <taxon>Mammalia</taxon>
        <taxon>Eutheria</taxon>
        <taxon>Euarchontoglires</taxon>
        <taxon>Primates</taxon>
        <taxon>Haplorrhini</taxon>
        <taxon>Catarrhini</taxon>
        <taxon>Hominidae</taxon>
        <taxon>Homo</taxon>
    </lineage>
</organism>
<reference evidence="1" key="2">
    <citation type="journal article" date="2004" name="Nature">
        <title>Finishing the euchromatic sequence of the human genome.</title>
        <authorList>
            <consortium name="International Human Genome Sequencing Consortium"/>
        </authorList>
    </citation>
    <scope>NUCLEOTIDE SEQUENCE [LARGE SCALE GENOMIC DNA]</scope>
</reference>
<accession>H9KV60</accession>
<dbReference type="HOGENOM" id="CLU_3415174_0_0_1"/>